<keyword evidence="3" id="KW-1185">Reference proteome</keyword>
<protein>
    <submittedName>
        <fullName evidence="4">Uncharacterized protein LOC105902215</fullName>
    </submittedName>
</protein>
<gene>
    <name evidence="4" type="primary">LOC105902215</name>
</gene>
<proteinExistence type="predicted"/>
<dbReference type="PANTHER" id="PTHR22538">
    <property type="entry name" value="CILIA- AND FLAGELLA-ASSOCIATED PROTEIN 74"/>
    <property type="match status" value="1"/>
</dbReference>
<keyword evidence="1" id="KW-0175">Coiled coil</keyword>
<dbReference type="OrthoDB" id="8935749at2759"/>
<feature type="coiled-coil region" evidence="1">
    <location>
        <begin position="84"/>
        <end position="142"/>
    </location>
</feature>
<dbReference type="KEGG" id="char:105902215"/>
<name>A0A6P8FHK4_CLUHA</name>
<dbReference type="RefSeq" id="XP_031422707.1">
    <property type="nucleotide sequence ID" value="XM_031566847.2"/>
</dbReference>
<dbReference type="Proteomes" id="UP000515152">
    <property type="component" value="Chromosome 4"/>
</dbReference>
<reference evidence="4" key="1">
    <citation type="submission" date="2025-08" db="UniProtKB">
        <authorList>
            <consortium name="RefSeq"/>
        </authorList>
    </citation>
    <scope>IDENTIFICATION</scope>
</reference>
<evidence type="ECO:0000313" key="3">
    <source>
        <dbReference type="Proteomes" id="UP000515152"/>
    </source>
</evidence>
<accession>A0A6P8FHK4</accession>
<evidence type="ECO:0000313" key="4">
    <source>
        <dbReference type="RefSeq" id="XP_031422707.1"/>
    </source>
</evidence>
<dbReference type="PANTHER" id="PTHR22538:SF0">
    <property type="entry name" value="CILIA- AND FLAGELLA-ASSOCIATED PROTEIN 74"/>
    <property type="match status" value="1"/>
</dbReference>
<evidence type="ECO:0000256" key="2">
    <source>
        <dbReference type="SAM" id="MobiDB-lite"/>
    </source>
</evidence>
<dbReference type="GeneID" id="105902215"/>
<sequence>MDFTAEGYLSEEKVTGDHCSPPGQTHTHTWTDEETEEEKTRDVPVSLTEGKLSPQSDVFSDWEDVCVEVGEEVPMESSGKEPRMLKLRRNLHQLDRLYAQKELNVLKASEELSVCCLHISELQGEREALEELIDREKQEENSVGVFRLRAQHKHVCEELHREEELQALMSMALREHELELCKVEVQMAHVCELCEELKQEEQEKQHRKQDRHLLQEKTSSRAHRRTIQQGKE</sequence>
<feature type="region of interest" description="Disordered" evidence="2">
    <location>
        <begin position="1"/>
        <end position="54"/>
    </location>
</feature>
<feature type="region of interest" description="Disordered" evidence="2">
    <location>
        <begin position="202"/>
        <end position="232"/>
    </location>
</feature>
<dbReference type="AlphaFoldDB" id="A0A6P8FHK4"/>
<organism evidence="3 4">
    <name type="scientific">Clupea harengus</name>
    <name type="common">Atlantic herring</name>
    <dbReference type="NCBI Taxonomy" id="7950"/>
    <lineage>
        <taxon>Eukaryota</taxon>
        <taxon>Metazoa</taxon>
        <taxon>Chordata</taxon>
        <taxon>Craniata</taxon>
        <taxon>Vertebrata</taxon>
        <taxon>Euteleostomi</taxon>
        <taxon>Actinopterygii</taxon>
        <taxon>Neopterygii</taxon>
        <taxon>Teleostei</taxon>
        <taxon>Clupei</taxon>
        <taxon>Clupeiformes</taxon>
        <taxon>Clupeoidei</taxon>
        <taxon>Clupeidae</taxon>
        <taxon>Clupea</taxon>
    </lineage>
</organism>
<evidence type="ECO:0000256" key="1">
    <source>
        <dbReference type="SAM" id="Coils"/>
    </source>
</evidence>